<dbReference type="Pfam" id="PF18899">
    <property type="entry name" value="DUF5655"/>
    <property type="match status" value="1"/>
</dbReference>
<comment type="caution">
    <text evidence="2">The sequence shown here is derived from an EMBL/GenBank/DDBJ whole genome shotgun (WGS) entry which is preliminary data.</text>
</comment>
<evidence type="ECO:0000313" key="2">
    <source>
        <dbReference type="EMBL" id="TMR09772.1"/>
    </source>
</evidence>
<reference evidence="2 3" key="1">
    <citation type="submission" date="2019-05" db="EMBL/GenBank/DDBJ databases">
        <title>Draft genome sequence of Nonomuraea turkmeniaca DSM 43926.</title>
        <authorList>
            <person name="Saricaoglu S."/>
            <person name="Isik K."/>
        </authorList>
    </citation>
    <scope>NUCLEOTIDE SEQUENCE [LARGE SCALE GENOMIC DNA]</scope>
    <source>
        <strain evidence="2 3">DSM 43926</strain>
    </source>
</reference>
<protein>
    <recommendedName>
        <fullName evidence="1">DUF5655 domain-containing protein</fullName>
    </recommendedName>
</protein>
<proteinExistence type="predicted"/>
<accession>A0A5S4F125</accession>
<dbReference type="Proteomes" id="UP000309128">
    <property type="component" value="Unassembled WGS sequence"/>
</dbReference>
<feature type="domain" description="DUF5655" evidence="1">
    <location>
        <begin position="8"/>
        <end position="116"/>
    </location>
</feature>
<name>A0A5S4F125_9ACTN</name>
<organism evidence="2 3">
    <name type="scientific">Nonomuraea turkmeniaca</name>
    <dbReference type="NCBI Taxonomy" id="103838"/>
    <lineage>
        <taxon>Bacteria</taxon>
        <taxon>Bacillati</taxon>
        <taxon>Actinomycetota</taxon>
        <taxon>Actinomycetes</taxon>
        <taxon>Streptosporangiales</taxon>
        <taxon>Streptosporangiaceae</taxon>
        <taxon>Nonomuraea</taxon>
    </lineage>
</organism>
<dbReference type="EMBL" id="VCKY01000217">
    <property type="protein sequence ID" value="TMR09772.1"/>
    <property type="molecule type" value="Genomic_DNA"/>
</dbReference>
<evidence type="ECO:0000313" key="3">
    <source>
        <dbReference type="Proteomes" id="UP000309128"/>
    </source>
</evidence>
<keyword evidence="3" id="KW-1185">Reference proteome</keyword>
<dbReference type="RefSeq" id="WP_138672232.1">
    <property type="nucleotide sequence ID" value="NZ_VCKY01000217.1"/>
</dbReference>
<dbReference type="OrthoDB" id="3530622at2"/>
<dbReference type="InterPro" id="IPR043714">
    <property type="entry name" value="DUF5655"/>
</dbReference>
<sequence length="123" mass="13979">MEPTTWTIDDHLAGKPEESLALYHRFVTLVEACGPFTYAVSKSTITLKGNRRGFAGARPDSRGIRGYLDLERVVEDPRITNATPYTKRLFVHAFRITDLDQLDEEFAGWVREAYDVGQGHHLK</sequence>
<evidence type="ECO:0000259" key="1">
    <source>
        <dbReference type="Pfam" id="PF18899"/>
    </source>
</evidence>
<dbReference type="AlphaFoldDB" id="A0A5S4F125"/>
<gene>
    <name evidence="2" type="ORF">ETD86_42140</name>
</gene>